<feature type="repeat" description="WD" evidence="3">
    <location>
        <begin position="1122"/>
        <end position="1163"/>
    </location>
</feature>
<dbReference type="InterPro" id="IPR001680">
    <property type="entry name" value="WD40_rpt"/>
</dbReference>
<evidence type="ECO:0000256" key="2">
    <source>
        <dbReference type="ARBA" id="ARBA00022737"/>
    </source>
</evidence>
<dbReference type="InterPro" id="IPR019775">
    <property type="entry name" value="WD40_repeat_CS"/>
</dbReference>
<dbReference type="PROSITE" id="PS00678">
    <property type="entry name" value="WD_REPEATS_1"/>
    <property type="match status" value="2"/>
</dbReference>
<evidence type="ECO:0000256" key="3">
    <source>
        <dbReference type="PROSITE-ProRule" id="PRU00221"/>
    </source>
</evidence>
<dbReference type="PANTHER" id="PTHR19848">
    <property type="entry name" value="WD40 REPEAT PROTEIN"/>
    <property type="match status" value="1"/>
</dbReference>
<dbReference type="SMART" id="SM00320">
    <property type="entry name" value="WD40"/>
    <property type="match status" value="14"/>
</dbReference>
<accession>A0A5N5QJM9</accession>
<feature type="repeat" description="WD" evidence="3">
    <location>
        <begin position="1087"/>
        <end position="1112"/>
    </location>
</feature>
<dbReference type="InterPro" id="IPR027417">
    <property type="entry name" value="P-loop_NTPase"/>
</dbReference>
<keyword evidence="2" id="KW-0677">Repeat</keyword>
<feature type="repeat" description="WD" evidence="3">
    <location>
        <begin position="1165"/>
        <end position="1197"/>
    </location>
</feature>
<evidence type="ECO:0000313" key="7">
    <source>
        <dbReference type="Proteomes" id="UP000383932"/>
    </source>
</evidence>
<reference evidence="6 7" key="1">
    <citation type="journal article" date="2019" name="Fungal Biol. Biotechnol.">
        <title>Draft genome sequence of fastidious pathogen Ceratobasidium theobromae, which causes vascular-streak dieback in Theobroma cacao.</title>
        <authorList>
            <person name="Ali S.S."/>
            <person name="Asman A."/>
            <person name="Shao J."/>
            <person name="Firmansyah A.P."/>
            <person name="Susilo A.W."/>
            <person name="Rosmana A."/>
            <person name="McMahon P."/>
            <person name="Junaid M."/>
            <person name="Guest D."/>
            <person name="Kheng T.Y."/>
            <person name="Meinhardt L.W."/>
            <person name="Bailey B.A."/>
        </authorList>
    </citation>
    <scope>NUCLEOTIDE SEQUENCE [LARGE SCALE GENOMIC DNA]</scope>
    <source>
        <strain evidence="6 7">CT2</strain>
    </source>
</reference>
<feature type="repeat" description="WD" evidence="3">
    <location>
        <begin position="1380"/>
        <end position="1411"/>
    </location>
</feature>
<keyword evidence="1 3" id="KW-0853">WD repeat</keyword>
<dbReference type="SUPFAM" id="SSF52540">
    <property type="entry name" value="P-loop containing nucleoside triphosphate hydrolases"/>
    <property type="match status" value="1"/>
</dbReference>
<feature type="region of interest" description="Disordered" evidence="4">
    <location>
        <begin position="1"/>
        <end position="32"/>
    </location>
</feature>
<dbReference type="PRINTS" id="PR00320">
    <property type="entry name" value="GPROTEINBRPT"/>
</dbReference>
<evidence type="ECO:0000256" key="4">
    <source>
        <dbReference type="SAM" id="MobiDB-lite"/>
    </source>
</evidence>
<feature type="repeat" description="WD" evidence="3">
    <location>
        <begin position="907"/>
        <end position="948"/>
    </location>
</feature>
<dbReference type="Gene3D" id="2.130.10.10">
    <property type="entry name" value="YVTN repeat-like/Quinoprotein amine dehydrogenase"/>
    <property type="match status" value="6"/>
</dbReference>
<feature type="repeat" description="WD" evidence="3">
    <location>
        <begin position="1036"/>
        <end position="1068"/>
    </location>
</feature>
<feature type="repeat" description="WD" evidence="3">
    <location>
        <begin position="1337"/>
        <end position="1378"/>
    </location>
</feature>
<dbReference type="OrthoDB" id="538223at2759"/>
<dbReference type="Proteomes" id="UP000383932">
    <property type="component" value="Unassembled WGS sequence"/>
</dbReference>
<comment type="caution">
    <text evidence="6">The sequence shown here is derived from an EMBL/GenBank/DDBJ whole genome shotgun (WGS) entry which is preliminary data.</text>
</comment>
<dbReference type="Pfam" id="PF24883">
    <property type="entry name" value="NPHP3_N"/>
    <property type="match status" value="1"/>
</dbReference>
<evidence type="ECO:0000256" key="1">
    <source>
        <dbReference type="ARBA" id="ARBA00022574"/>
    </source>
</evidence>
<feature type="repeat" description="WD" evidence="3">
    <location>
        <begin position="1208"/>
        <end position="1240"/>
    </location>
</feature>
<dbReference type="PROSITE" id="PS50294">
    <property type="entry name" value="WD_REPEATS_REGION"/>
    <property type="match status" value="11"/>
</dbReference>
<proteinExistence type="predicted"/>
<dbReference type="SUPFAM" id="SSF50978">
    <property type="entry name" value="WD40 repeat-like"/>
    <property type="match status" value="1"/>
</dbReference>
<dbReference type="Gene3D" id="3.40.50.300">
    <property type="entry name" value="P-loop containing nucleotide triphosphate hydrolases"/>
    <property type="match status" value="1"/>
</dbReference>
<dbReference type="PANTHER" id="PTHR19848:SF8">
    <property type="entry name" value="F-BOX AND WD REPEAT DOMAIN CONTAINING 7"/>
    <property type="match status" value="1"/>
</dbReference>
<feature type="repeat" description="WD" evidence="3">
    <location>
        <begin position="864"/>
        <end position="905"/>
    </location>
</feature>
<feature type="repeat" description="WD" evidence="3">
    <location>
        <begin position="993"/>
        <end position="1025"/>
    </location>
</feature>
<gene>
    <name evidence="6" type="ORF">CTheo_4737</name>
</gene>
<feature type="repeat" description="WD" evidence="3">
    <location>
        <begin position="1294"/>
        <end position="1335"/>
    </location>
</feature>
<dbReference type="SUPFAM" id="SSF50998">
    <property type="entry name" value="Quinoprotein alcohol dehydrogenase-like"/>
    <property type="match status" value="1"/>
</dbReference>
<dbReference type="CDD" id="cd00200">
    <property type="entry name" value="WD40"/>
    <property type="match status" value="2"/>
</dbReference>
<keyword evidence="7" id="KW-1185">Reference proteome</keyword>
<dbReference type="InterPro" id="IPR015943">
    <property type="entry name" value="WD40/YVTN_repeat-like_dom_sf"/>
</dbReference>
<feature type="domain" description="Nephrocystin 3-like N-terminal" evidence="5">
    <location>
        <begin position="272"/>
        <end position="401"/>
    </location>
</feature>
<dbReference type="InterPro" id="IPR056884">
    <property type="entry name" value="NPHP3-like_N"/>
</dbReference>
<name>A0A5N5QJM9_9AGAM</name>
<dbReference type="InterPro" id="IPR020472">
    <property type="entry name" value="WD40_PAC1"/>
</dbReference>
<dbReference type="Pfam" id="PF00400">
    <property type="entry name" value="WD40"/>
    <property type="match status" value="13"/>
</dbReference>
<feature type="repeat" description="WD" evidence="3">
    <location>
        <begin position="950"/>
        <end position="986"/>
    </location>
</feature>
<dbReference type="InterPro" id="IPR011047">
    <property type="entry name" value="Quinoprotein_ADH-like_sf"/>
</dbReference>
<feature type="repeat" description="WD" evidence="3">
    <location>
        <begin position="1251"/>
        <end position="1292"/>
    </location>
</feature>
<evidence type="ECO:0000259" key="5">
    <source>
        <dbReference type="Pfam" id="PF24883"/>
    </source>
</evidence>
<organism evidence="6 7">
    <name type="scientific">Ceratobasidium theobromae</name>
    <dbReference type="NCBI Taxonomy" id="1582974"/>
    <lineage>
        <taxon>Eukaryota</taxon>
        <taxon>Fungi</taxon>
        <taxon>Dikarya</taxon>
        <taxon>Basidiomycota</taxon>
        <taxon>Agaricomycotina</taxon>
        <taxon>Agaricomycetes</taxon>
        <taxon>Cantharellales</taxon>
        <taxon>Ceratobasidiaceae</taxon>
        <taxon>Ceratobasidium</taxon>
    </lineage>
</organism>
<dbReference type="InterPro" id="IPR036322">
    <property type="entry name" value="WD40_repeat_dom_sf"/>
</dbReference>
<evidence type="ECO:0000313" key="6">
    <source>
        <dbReference type="EMBL" id="KAB5591834.1"/>
    </source>
</evidence>
<protein>
    <submittedName>
        <fullName evidence="6">Vegetative incompatibility protein HET-E-1</fullName>
    </submittedName>
</protein>
<sequence>MSNPKRRVRDTLSRKFNKLFRSESPAPSENTLSIEDLGNAQVSSSPSNLLSPPILGRSLPAPMNAIPTLSPADPVASASPFPIPGLMSNPTWAGLRTTLQSLHRCTVVFPPLQSAIGSVISSIDVMEIALKHRDDSEELVSELKTMSQTLTTQLQQSSLTPMSEFIERTAMGIEVEAKRINDKRDRGTGRCLIDANHDIDELSRCYRHIEGLFRQLQINVGLSTLNIAEQHLVNSQLEGMTPAKLANYDSRLSTDTNRRACTKDTRTAVLLQFNDWSCDPNAPNVYWMSGMAGTGKTTLAYTFCETLKKQKQLGASFFCTRTTAECRDVGRIIPTIAYQLARYSLPFKLALCRILGNDPDISTRTISTQFERLVRDPILEVKNTIPENLIVAIDALDEFTPQVFVTSRPEPRIWQKMYPKPIRARSVFILHEIEQSLVQVDIELYLAEELQFVSLPKAQVQKLAKLSGSLFIYAATAVRYIREGGGFATSSGRLSTILEANSKSSKKHAEIDELYATILSAVLEDEKLEDEEKDLIRLVLWTTICACEPVSVEVLSALGGISDSNLALAALQPLRSVLYVSEDGNIVTTLHASFPDFMFDQARSSAFFCNEAKHSKFITQQCFELMKVQLRFNICNIKSSCLRDKEVEDLDDRIKRFISPVLSYTCHYWSDHLQQGLASKELFSYIDEFLSDRLLFWMEVMNLKRWVKRGTKMLRMLKLWLMVSTPMSDVFVKRLTILNQTCSAPSNLITLTEDSRRFIASFMANPVSESTPHIYISLLPFCHQSSSVFKNFWKRTHGLIEARGAVIEQRDCAPLAVWSIGTMTTGILIAFSPDGTRLAFGTNEGTVMVRDADDGSLVNVAGPLTEQESLVWSVAFSPDGTRIASGSADSTILIWSANDGVCVAGPFKGHTDAVMSVTFSPDNTRIISGSRDSSVRVWGAQDGILALTPFLGHTKGVNSVAVSPDGARIISGSSDCTIYIWDVQKGIPIIPGLKGHSDSVSSVALSPDGTRIVSGSDDCTILIWDAFNGAHIAGPFNGHADPIWSVAFSPDGTRIVSSSNDSTVRVWDSVDGAPVAGPFKGHPNTQVLSAAFSPDGTRIASCSDDSAIYIWNALSTTSSSPVWGHTATVLSVAFSPDGMRVVSGSADHSICIWDANDGRQIAGPMVEHTDIVTSIAISPNGAYIASSSCDCTIIIWDALGGSRVAGPLQGHTHAVRSISFSPDSTRIVSGSEDTTLCLWNTHDYTLIGDPFTGHTGTVWSVAFSPSGAYIASGSGDKTIIIWDAFKGTRFASPLKGHDSYVLSLAFSPDGTRIASGSDDSTICVWSAQNGSLIAGPFEIETGWVQSMAYSPDGTRIIFGAYDGTLAVLDADSGVIVATSFNGHTRPVRSIAISPDRRSIASCSDDGTIRIWPWDICDNTSGVNPPENDPISTMNKKAPLMATRITVNDDGWVTNQNSDLLFWVPPEVAQCLPVPGNPLVIGRRGSIQIDYDGILLGDDWYRCYCT</sequence>
<dbReference type="PROSITE" id="PS50082">
    <property type="entry name" value="WD_REPEATS_2"/>
    <property type="match status" value="13"/>
</dbReference>
<dbReference type="EMBL" id="SSOP01000087">
    <property type="protein sequence ID" value="KAB5591834.1"/>
    <property type="molecule type" value="Genomic_DNA"/>
</dbReference>